<dbReference type="InterPro" id="IPR041854">
    <property type="entry name" value="BFD-like_2Fe2S-bd_dom_sf"/>
</dbReference>
<dbReference type="Pfam" id="PF04324">
    <property type="entry name" value="Fer2_BFD"/>
    <property type="match status" value="1"/>
</dbReference>
<gene>
    <name evidence="2" type="ORF">IGS73_10335</name>
</gene>
<dbReference type="InterPro" id="IPR007419">
    <property type="entry name" value="BFD-like_2Fe2S-bd_dom"/>
</dbReference>
<name>A0A7L9IWS6_9MICO</name>
<organism evidence="2 3">
    <name type="scientific">Janibacter indicus</name>
    <dbReference type="NCBI Taxonomy" id="857417"/>
    <lineage>
        <taxon>Bacteria</taxon>
        <taxon>Bacillati</taxon>
        <taxon>Actinomycetota</taxon>
        <taxon>Actinomycetes</taxon>
        <taxon>Micrococcales</taxon>
        <taxon>Intrasporangiaceae</taxon>
        <taxon>Janibacter</taxon>
    </lineage>
</organism>
<evidence type="ECO:0000313" key="2">
    <source>
        <dbReference type="EMBL" id="QOK21559.1"/>
    </source>
</evidence>
<dbReference type="RefSeq" id="WP_192910378.1">
    <property type="nucleotide sequence ID" value="NZ_CP062789.1"/>
</dbReference>
<dbReference type="AlphaFoldDB" id="A0A7L9IWS6"/>
<dbReference type="EMBL" id="CP062789">
    <property type="protein sequence ID" value="QOK21559.1"/>
    <property type="molecule type" value="Genomic_DNA"/>
</dbReference>
<protein>
    <submittedName>
        <fullName evidence="2">(2Fe-2S)-binding protein</fullName>
    </submittedName>
</protein>
<accession>A0A7L9IWS6</accession>
<reference evidence="2 3" key="1">
    <citation type="submission" date="2020-10" db="EMBL/GenBank/DDBJ databases">
        <title>Janibacter indicus TT2 genome sequence.</title>
        <authorList>
            <person name="Lee K."/>
            <person name="Ganzorig M."/>
        </authorList>
    </citation>
    <scope>NUCLEOTIDE SEQUENCE [LARGE SCALE GENOMIC DNA]</scope>
    <source>
        <strain evidence="2 3">TT2</strain>
    </source>
</reference>
<sequence length="142" mass="14627">MSVTVVSVLPGGCRARGRTPGDSLPRTGATAVRRTGGRESVRHVEHQVTNPPFVGLRYASPHEDEGRPGVIVCHCAVVGERQIADAAAAGATTLSRVCASTGAGRDCGACVFSVRRILCESVGSEVDTGLFPSPAEVDRAAS</sequence>
<evidence type="ECO:0000313" key="3">
    <source>
        <dbReference type="Proteomes" id="UP000593998"/>
    </source>
</evidence>
<dbReference type="Proteomes" id="UP000593998">
    <property type="component" value="Chromosome"/>
</dbReference>
<feature type="domain" description="BFD-like [2Fe-2S]-binding" evidence="1">
    <location>
        <begin position="71"/>
        <end position="118"/>
    </location>
</feature>
<evidence type="ECO:0000259" key="1">
    <source>
        <dbReference type="Pfam" id="PF04324"/>
    </source>
</evidence>
<proteinExistence type="predicted"/>
<dbReference type="Gene3D" id="1.10.10.1100">
    <property type="entry name" value="BFD-like [2Fe-2S]-binding domain"/>
    <property type="match status" value="1"/>
</dbReference>